<dbReference type="NCBIfam" id="TIGR02532">
    <property type="entry name" value="IV_pilin_GFxxxE"/>
    <property type="match status" value="1"/>
</dbReference>
<keyword evidence="4" id="KW-0488">Methylation</keyword>
<gene>
    <name evidence="13" type="ORF">NM686_008505</name>
</gene>
<evidence type="ECO:0000256" key="10">
    <source>
        <dbReference type="ARBA" id="ARBA00030775"/>
    </source>
</evidence>
<evidence type="ECO:0000259" key="12">
    <source>
        <dbReference type="Pfam" id="PF12019"/>
    </source>
</evidence>
<keyword evidence="8 11" id="KW-0472">Membrane</keyword>
<dbReference type="InterPro" id="IPR022346">
    <property type="entry name" value="T2SS_GspH"/>
</dbReference>
<proteinExistence type="inferred from homology"/>
<keyword evidence="6 11" id="KW-0812">Transmembrane</keyword>
<dbReference type="InterPro" id="IPR012902">
    <property type="entry name" value="N_methyl_site"/>
</dbReference>
<evidence type="ECO:0000256" key="7">
    <source>
        <dbReference type="ARBA" id="ARBA00022989"/>
    </source>
</evidence>
<comment type="subcellular location">
    <subcellularLocation>
        <location evidence="1">Cell inner membrane</location>
        <topology evidence="1">Single-pass membrane protein</topology>
    </subcellularLocation>
</comment>
<evidence type="ECO:0000256" key="6">
    <source>
        <dbReference type="ARBA" id="ARBA00022692"/>
    </source>
</evidence>
<accession>A0ABY7GPW7</accession>
<evidence type="ECO:0000256" key="4">
    <source>
        <dbReference type="ARBA" id="ARBA00022481"/>
    </source>
</evidence>
<evidence type="ECO:0000256" key="11">
    <source>
        <dbReference type="SAM" id="Phobius"/>
    </source>
</evidence>
<feature type="transmembrane region" description="Helical" evidence="11">
    <location>
        <begin position="18"/>
        <end position="36"/>
    </location>
</feature>
<protein>
    <recommendedName>
        <fullName evidence="2">Type II secretion system protein H</fullName>
    </recommendedName>
    <alternativeName>
        <fullName evidence="10">General secretion pathway protein H</fullName>
    </alternativeName>
</protein>
<evidence type="ECO:0000256" key="2">
    <source>
        <dbReference type="ARBA" id="ARBA00021549"/>
    </source>
</evidence>
<evidence type="ECO:0000256" key="9">
    <source>
        <dbReference type="ARBA" id="ARBA00025772"/>
    </source>
</evidence>
<feature type="domain" description="General secretion pathway GspH" evidence="12">
    <location>
        <begin position="48"/>
        <end position="161"/>
    </location>
</feature>
<evidence type="ECO:0000313" key="14">
    <source>
        <dbReference type="Proteomes" id="UP001162780"/>
    </source>
</evidence>
<dbReference type="InterPro" id="IPR045584">
    <property type="entry name" value="Pilin-like"/>
</dbReference>
<evidence type="ECO:0000313" key="13">
    <source>
        <dbReference type="EMBL" id="WAR46543.1"/>
    </source>
</evidence>
<dbReference type="Gene3D" id="3.55.40.10">
    <property type="entry name" value="minor pseudopilin epsh domain"/>
    <property type="match status" value="1"/>
</dbReference>
<evidence type="ECO:0000256" key="8">
    <source>
        <dbReference type="ARBA" id="ARBA00023136"/>
    </source>
</evidence>
<name>A0ABY7GPW7_9GAMM</name>
<sequence length="187" mass="20200">MGIRASHNDQQGVTLTETLVVVAITGTLLGFAIPSYQGMIERNRLRQAAESFKSDLQYARSAALKRSQNIVVSRQAGNDGAWCYGLAVRTASKTSCNCNETDPAANNFCDIKRIMGNNFTQTNMEAATINNNTFNSRRGTTNAGGATFSTSHYAVRVVFSDVGRVRLCSPDPLPADKEALPNIQTAC</sequence>
<dbReference type="Proteomes" id="UP001162780">
    <property type="component" value="Chromosome"/>
</dbReference>
<dbReference type="RefSeq" id="WP_255187450.1">
    <property type="nucleotide sequence ID" value="NZ_CP113517.1"/>
</dbReference>
<dbReference type="Pfam" id="PF07963">
    <property type="entry name" value="N_methyl"/>
    <property type="match status" value="1"/>
</dbReference>
<keyword evidence="14" id="KW-1185">Reference proteome</keyword>
<dbReference type="EMBL" id="CP113517">
    <property type="protein sequence ID" value="WAR46543.1"/>
    <property type="molecule type" value="Genomic_DNA"/>
</dbReference>
<keyword evidence="7 11" id="KW-1133">Transmembrane helix</keyword>
<keyword evidence="5" id="KW-0997">Cell inner membrane</keyword>
<evidence type="ECO:0000256" key="1">
    <source>
        <dbReference type="ARBA" id="ARBA00004377"/>
    </source>
</evidence>
<organism evidence="13 14">
    <name type="scientific">Methylomonas rapida</name>
    <dbReference type="NCBI Taxonomy" id="2963939"/>
    <lineage>
        <taxon>Bacteria</taxon>
        <taxon>Pseudomonadati</taxon>
        <taxon>Pseudomonadota</taxon>
        <taxon>Gammaproteobacteria</taxon>
        <taxon>Methylococcales</taxon>
        <taxon>Methylococcaceae</taxon>
        <taxon>Methylomonas</taxon>
    </lineage>
</organism>
<dbReference type="Pfam" id="PF12019">
    <property type="entry name" value="GspH"/>
    <property type="match status" value="1"/>
</dbReference>
<evidence type="ECO:0000256" key="3">
    <source>
        <dbReference type="ARBA" id="ARBA00022475"/>
    </source>
</evidence>
<reference evidence="13" key="1">
    <citation type="submission" date="2022-11" db="EMBL/GenBank/DDBJ databases">
        <title>Methylomonas rapida sp. nov., Carotenoid-Producing Obligate Methanotrophs with High Growth Characteristics and Biotechnological Potential.</title>
        <authorList>
            <person name="Tikhonova E.N."/>
            <person name="Suleimanov R.Z."/>
            <person name="Miroshnikov K."/>
            <person name="Oshkin I.Y."/>
            <person name="Belova S.E."/>
            <person name="Danilova O.V."/>
            <person name="Ashikhmin A."/>
            <person name="Konopkin A."/>
            <person name="But S.Y."/>
            <person name="Khmelenina V.N."/>
            <person name="Kuznetsov N."/>
            <person name="Pimenov N.V."/>
            <person name="Dedysh S.N."/>
        </authorList>
    </citation>
    <scope>NUCLEOTIDE SEQUENCE</scope>
    <source>
        <strain evidence="13">MP1</strain>
    </source>
</reference>
<comment type="similarity">
    <text evidence="9">Belongs to the GSP H family.</text>
</comment>
<dbReference type="SUPFAM" id="SSF54523">
    <property type="entry name" value="Pili subunits"/>
    <property type="match status" value="1"/>
</dbReference>
<evidence type="ECO:0000256" key="5">
    <source>
        <dbReference type="ARBA" id="ARBA00022519"/>
    </source>
</evidence>
<keyword evidence="3" id="KW-1003">Cell membrane</keyword>